<dbReference type="KEGG" id="dpx:DAPPUDRAFT_100280"/>
<keyword evidence="9" id="KW-0325">Glycoprotein</keyword>
<dbReference type="PRINTS" id="PR00237">
    <property type="entry name" value="GPCRRHODOPSN"/>
</dbReference>
<feature type="transmembrane region" description="Helical" evidence="11">
    <location>
        <begin position="311"/>
        <end position="328"/>
    </location>
</feature>
<dbReference type="SUPFAM" id="SSF81321">
    <property type="entry name" value="Family A G protein-coupled receptor-like"/>
    <property type="match status" value="1"/>
</dbReference>
<feature type="transmembrane region" description="Helical" evidence="11">
    <location>
        <begin position="74"/>
        <end position="98"/>
    </location>
</feature>
<dbReference type="GO" id="GO:0005886">
    <property type="term" value="C:plasma membrane"/>
    <property type="evidence" value="ECO:0000318"/>
    <property type="project" value="GO_Central"/>
</dbReference>
<evidence type="ECO:0000256" key="4">
    <source>
        <dbReference type="ARBA" id="ARBA00022692"/>
    </source>
</evidence>
<feature type="transmembrane region" description="Helical" evidence="11">
    <location>
        <begin position="44"/>
        <end position="62"/>
    </location>
</feature>
<evidence type="ECO:0000256" key="3">
    <source>
        <dbReference type="ARBA" id="ARBA00022475"/>
    </source>
</evidence>
<feature type="transmembrane region" description="Helical" evidence="11">
    <location>
        <begin position="159"/>
        <end position="178"/>
    </location>
</feature>
<keyword evidence="7 11" id="KW-0472">Membrane</keyword>
<feature type="domain" description="G-protein coupled receptors family 1 profile" evidence="12">
    <location>
        <begin position="24"/>
        <end position="327"/>
    </location>
</feature>
<dbReference type="PANTHER" id="PTHR24246">
    <property type="entry name" value="OLFACTORY RECEPTOR AND ADENOSINE RECEPTOR"/>
    <property type="match status" value="1"/>
</dbReference>
<evidence type="ECO:0000256" key="1">
    <source>
        <dbReference type="ARBA" id="ARBA00004651"/>
    </source>
</evidence>
<evidence type="ECO:0000256" key="9">
    <source>
        <dbReference type="ARBA" id="ARBA00023180"/>
    </source>
</evidence>
<dbReference type="GO" id="GO:0007189">
    <property type="term" value="P:adenylate cyclase-activating G protein-coupled receptor signaling pathway"/>
    <property type="evidence" value="ECO:0000318"/>
    <property type="project" value="GO_Central"/>
</dbReference>
<keyword evidence="8" id="KW-0675">Receptor</keyword>
<evidence type="ECO:0000256" key="6">
    <source>
        <dbReference type="ARBA" id="ARBA00023040"/>
    </source>
</evidence>
<evidence type="ECO:0000256" key="5">
    <source>
        <dbReference type="ARBA" id="ARBA00022989"/>
    </source>
</evidence>
<dbReference type="PROSITE" id="PS50262">
    <property type="entry name" value="G_PROTEIN_RECEP_F1_2"/>
    <property type="match status" value="1"/>
</dbReference>
<dbReference type="Pfam" id="PF00001">
    <property type="entry name" value="7tm_1"/>
    <property type="match status" value="1"/>
</dbReference>
<gene>
    <name evidence="13" type="ORF">DAPPUDRAFT_100280</name>
</gene>
<keyword evidence="6" id="KW-0297">G-protein coupled receptor</keyword>
<dbReference type="AlphaFoldDB" id="E9G9Z0"/>
<comment type="similarity">
    <text evidence="2">Belongs to the G-protein coupled receptor 1 family.</text>
</comment>
<evidence type="ECO:0000256" key="2">
    <source>
        <dbReference type="ARBA" id="ARBA00010663"/>
    </source>
</evidence>
<keyword evidence="10" id="KW-0807">Transducer</keyword>
<sequence length="352" mass="40325">MDLRPMSLTTQSYRYVTTAIGTLINSLVIVVVCRSRQLHYPRHVFWAAISVMNQFQIIHYLLEVVAIAGRNRVACQICVLNAGVLYTIILTFLALAGLDRYLAIARYEWYKEKVTNRGTILLLSIGFVVTYLVFTSPFWTGYKNIKNCTINLTHMHVVLIYDLFLGILCVILHVMIFFRSRAAIKKQPLHFLQNPIALNFLQTPLANVGPEPAADVEIEAPALQAATAEPDATGNALQTHFDSQLDDTLCFTWFLNRPKLNRLEIRAAFSMSVNVLPVWLCTFPVTVNGIIIYWCIRLQMNCPTVYRINPYIYDLFIVHIIYNPLMYISTSKEFKRALIHLKQKCRCNKLAQ</sequence>
<feature type="transmembrane region" description="Helical" evidence="11">
    <location>
        <begin position="267"/>
        <end position="291"/>
    </location>
</feature>
<dbReference type="Proteomes" id="UP000000305">
    <property type="component" value="Unassembled WGS sequence"/>
</dbReference>
<evidence type="ECO:0000256" key="8">
    <source>
        <dbReference type="ARBA" id="ARBA00023170"/>
    </source>
</evidence>
<protein>
    <recommendedName>
        <fullName evidence="12">G-protein coupled receptors family 1 profile domain-containing protein</fullName>
    </recommendedName>
</protein>
<dbReference type="GO" id="GO:0001973">
    <property type="term" value="P:G protein-coupled adenosine receptor signaling pathway"/>
    <property type="evidence" value="ECO:0000318"/>
    <property type="project" value="GO_Central"/>
</dbReference>
<evidence type="ECO:0000259" key="12">
    <source>
        <dbReference type="PROSITE" id="PS50262"/>
    </source>
</evidence>
<organism evidence="13 14">
    <name type="scientific">Daphnia pulex</name>
    <name type="common">Water flea</name>
    <dbReference type="NCBI Taxonomy" id="6669"/>
    <lineage>
        <taxon>Eukaryota</taxon>
        <taxon>Metazoa</taxon>
        <taxon>Ecdysozoa</taxon>
        <taxon>Arthropoda</taxon>
        <taxon>Crustacea</taxon>
        <taxon>Branchiopoda</taxon>
        <taxon>Diplostraca</taxon>
        <taxon>Cladocera</taxon>
        <taxon>Anomopoda</taxon>
        <taxon>Daphniidae</taxon>
        <taxon>Daphnia</taxon>
    </lineage>
</organism>
<dbReference type="PhylomeDB" id="E9G9Z0"/>
<dbReference type="Gene3D" id="1.20.1070.10">
    <property type="entry name" value="Rhodopsin 7-helix transmembrane proteins"/>
    <property type="match status" value="1"/>
</dbReference>
<feature type="transmembrane region" description="Helical" evidence="11">
    <location>
        <begin position="12"/>
        <end position="32"/>
    </location>
</feature>
<keyword evidence="14" id="KW-1185">Reference proteome</keyword>
<name>E9G9Z0_DAPPU</name>
<keyword evidence="3" id="KW-1003">Cell membrane</keyword>
<dbReference type="EMBL" id="GL732536">
    <property type="protein sequence ID" value="EFX83652.1"/>
    <property type="molecule type" value="Genomic_DNA"/>
</dbReference>
<dbReference type="HOGENOM" id="CLU_055342_0_0_1"/>
<evidence type="ECO:0000256" key="10">
    <source>
        <dbReference type="ARBA" id="ARBA00023224"/>
    </source>
</evidence>
<dbReference type="GO" id="GO:0001609">
    <property type="term" value="F:G protein-coupled adenosine receptor activity"/>
    <property type="evidence" value="ECO:0000318"/>
    <property type="project" value="GO_Central"/>
</dbReference>
<dbReference type="OrthoDB" id="6350450at2759"/>
<keyword evidence="4 11" id="KW-0812">Transmembrane</keyword>
<evidence type="ECO:0000256" key="7">
    <source>
        <dbReference type="ARBA" id="ARBA00023136"/>
    </source>
</evidence>
<proteinExistence type="inferred from homology"/>
<evidence type="ECO:0000256" key="11">
    <source>
        <dbReference type="SAM" id="Phobius"/>
    </source>
</evidence>
<dbReference type="InterPro" id="IPR017452">
    <property type="entry name" value="GPCR_Rhodpsn_7TM"/>
</dbReference>
<comment type="subcellular location">
    <subcellularLocation>
        <location evidence="1">Cell membrane</location>
        <topology evidence="1">Multi-pass membrane protein</topology>
    </subcellularLocation>
</comment>
<evidence type="ECO:0000313" key="13">
    <source>
        <dbReference type="EMBL" id="EFX83652.1"/>
    </source>
</evidence>
<dbReference type="CDD" id="cd00637">
    <property type="entry name" value="7tm_classA_rhodopsin-like"/>
    <property type="match status" value="1"/>
</dbReference>
<keyword evidence="5 11" id="KW-1133">Transmembrane helix</keyword>
<dbReference type="InParanoid" id="E9G9Z0"/>
<accession>E9G9Z0</accession>
<dbReference type="InterPro" id="IPR000276">
    <property type="entry name" value="GPCR_Rhodpsn"/>
</dbReference>
<feature type="transmembrane region" description="Helical" evidence="11">
    <location>
        <begin position="119"/>
        <end position="139"/>
    </location>
</feature>
<dbReference type="STRING" id="6669.E9G9Z0"/>
<reference evidence="13 14" key="1">
    <citation type="journal article" date="2011" name="Science">
        <title>The ecoresponsive genome of Daphnia pulex.</title>
        <authorList>
            <person name="Colbourne J.K."/>
            <person name="Pfrender M.E."/>
            <person name="Gilbert D."/>
            <person name="Thomas W.K."/>
            <person name="Tucker A."/>
            <person name="Oakley T.H."/>
            <person name="Tokishita S."/>
            <person name="Aerts A."/>
            <person name="Arnold G.J."/>
            <person name="Basu M.K."/>
            <person name="Bauer D.J."/>
            <person name="Caceres C.E."/>
            <person name="Carmel L."/>
            <person name="Casola C."/>
            <person name="Choi J.H."/>
            <person name="Detter J.C."/>
            <person name="Dong Q."/>
            <person name="Dusheyko S."/>
            <person name="Eads B.D."/>
            <person name="Frohlich T."/>
            <person name="Geiler-Samerotte K.A."/>
            <person name="Gerlach D."/>
            <person name="Hatcher P."/>
            <person name="Jogdeo S."/>
            <person name="Krijgsveld J."/>
            <person name="Kriventseva E.V."/>
            <person name="Kultz D."/>
            <person name="Laforsch C."/>
            <person name="Lindquist E."/>
            <person name="Lopez J."/>
            <person name="Manak J.R."/>
            <person name="Muller J."/>
            <person name="Pangilinan J."/>
            <person name="Patwardhan R.P."/>
            <person name="Pitluck S."/>
            <person name="Pritham E.J."/>
            <person name="Rechtsteiner A."/>
            <person name="Rho M."/>
            <person name="Rogozin I.B."/>
            <person name="Sakarya O."/>
            <person name="Salamov A."/>
            <person name="Schaack S."/>
            <person name="Shapiro H."/>
            <person name="Shiga Y."/>
            <person name="Skalitzky C."/>
            <person name="Smith Z."/>
            <person name="Souvorov A."/>
            <person name="Sung W."/>
            <person name="Tang Z."/>
            <person name="Tsuchiya D."/>
            <person name="Tu H."/>
            <person name="Vos H."/>
            <person name="Wang M."/>
            <person name="Wolf Y.I."/>
            <person name="Yamagata H."/>
            <person name="Yamada T."/>
            <person name="Ye Y."/>
            <person name="Shaw J.R."/>
            <person name="Andrews J."/>
            <person name="Crease T.J."/>
            <person name="Tang H."/>
            <person name="Lucas S.M."/>
            <person name="Robertson H.M."/>
            <person name="Bork P."/>
            <person name="Koonin E.V."/>
            <person name="Zdobnov E.M."/>
            <person name="Grigoriev I.V."/>
            <person name="Lynch M."/>
            <person name="Boore J.L."/>
        </authorList>
    </citation>
    <scope>NUCLEOTIDE SEQUENCE [LARGE SCALE GENOMIC DNA]</scope>
</reference>
<dbReference type="PANTHER" id="PTHR24246:SF27">
    <property type="entry name" value="ADENOSINE RECEPTOR, ISOFORM A"/>
    <property type="match status" value="1"/>
</dbReference>
<evidence type="ECO:0000313" key="14">
    <source>
        <dbReference type="Proteomes" id="UP000000305"/>
    </source>
</evidence>